<reference evidence="2 3" key="1">
    <citation type="submission" date="2020-08" db="EMBL/GenBank/DDBJ databases">
        <title>Genomic Encyclopedia of Type Strains, Phase IV (KMG-IV): sequencing the most valuable type-strain genomes for metagenomic binning, comparative biology and taxonomic classification.</title>
        <authorList>
            <person name="Goeker M."/>
        </authorList>
    </citation>
    <scope>NUCLEOTIDE SEQUENCE [LARGE SCALE GENOMIC DNA]</scope>
    <source>
        <strain evidence="2 3">DSM 25024</strain>
    </source>
</reference>
<dbReference type="PANTHER" id="PTHR33387">
    <property type="entry name" value="RMLC-LIKE JELLY ROLL FOLD PROTEIN"/>
    <property type="match status" value="1"/>
</dbReference>
<keyword evidence="3" id="KW-1185">Reference proteome</keyword>
<dbReference type="InterPro" id="IPR039935">
    <property type="entry name" value="YML079W-like"/>
</dbReference>
<organism evidence="2 3">
    <name type="scientific">Aureimonas phyllosphaerae</name>
    <dbReference type="NCBI Taxonomy" id="1166078"/>
    <lineage>
        <taxon>Bacteria</taxon>
        <taxon>Pseudomonadati</taxon>
        <taxon>Pseudomonadota</taxon>
        <taxon>Alphaproteobacteria</taxon>
        <taxon>Hyphomicrobiales</taxon>
        <taxon>Aurantimonadaceae</taxon>
        <taxon>Aureimonas</taxon>
    </lineage>
</organism>
<sequence length="148" mass="16237">MRARDVIAALKLAPHPEGGWYRETFRDTATDETGRARSTAIYFLLDLGETSEWHRVTDAAETWAWHAGAPLVITVSPNGHDASAQRLGPGILTGEAPQFTVPAGWWQTATSLGEWTLVTCTVAPGLRFESFEMAPPDWRPTPRPPRAG</sequence>
<dbReference type="InterPro" id="IPR011051">
    <property type="entry name" value="RmlC_Cupin_sf"/>
</dbReference>
<dbReference type="Pfam" id="PF06172">
    <property type="entry name" value="Cupin_5"/>
    <property type="match status" value="1"/>
</dbReference>
<evidence type="ECO:0000313" key="2">
    <source>
        <dbReference type="EMBL" id="MBB3936494.1"/>
    </source>
</evidence>
<dbReference type="SUPFAM" id="SSF51182">
    <property type="entry name" value="RmlC-like cupins"/>
    <property type="match status" value="1"/>
</dbReference>
<dbReference type="CDD" id="cd06121">
    <property type="entry name" value="cupin_YML079wp"/>
    <property type="match status" value="1"/>
</dbReference>
<evidence type="ECO:0000313" key="3">
    <source>
        <dbReference type="Proteomes" id="UP000531216"/>
    </source>
</evidence>
<dbReference type="RefSeq" id="WP_090962853.1">
    <property type="nucleotide sequence ID" value="NZ_FOOA01000007.1"/>
</dbReference>
<dbReference type="EMBL" id="JACIDO010000005">
    <property type="protein sequence ID" value="MBB3936494.1"/>
    <property type="molecule type" value="Genomic_DNA"/>
</dbReference>
<dbReference type="Proteomes" id="UP000531216">
    <property type="component" value="Unassembled WGS sequence"/>
</dbReference>
<proteinExistence type="predicted"/>
<dbReference type="Gene3D" id="2.60.120.10">
    <property type="entry name" value="Jelly Rolls"/>
    <property type="match status" value="1"/>
</dbReference>
<dbReference type="PANTHER" id="PTHR33387:SF3">
    <property type="entry name" value="DUF985 DOMAIN-CONTAINING PROTEIN"/>
    <property type="match status" value="1"/>
</dbReference>
<accession>A0A7W6FUQ7</accession>
<dbReference type="InterPro" id="IPR009327">
    <property type="entry name" value="Cupin_DUF985"/>
</dbReference>
<protein>
    <recommendedName>
        <fullName evidence="1">DUF985 domain-containing protein</fullName>
    </recommendedName>
</protein>
<dbReference type="AlphaFoldDB" id="A0A7W6FUQ7"/>
<name>A0A7W6FUQ7_9HYPH</name>
<comment type="caution">
    <text evidence="2">The sequence shown here is derived from an EMBL/GenBank/DDBJ whole genome shotgun (WGS) entry which is preliminary data.</text>
</comment>
<feature type="domain" description="DUF985" evidence="1">
    <location>
        <begin position="5"/>
        <end position="134"/>
    </location>
</feature>
<gene>
    <name evidence="2" type="ORF">GGR05_002648</name>
</gene>
<evidence type="ECO:0000259" key="1">
    <source>
        <dbReference type="Pfam" id="PF06172"/>
    </source>
</evidence>
<dbReference type="OrthoDB" id="9798288at2"/>
<dbReference type="InterPro" id="IPR014710">
    <property type="entry name" value="RmlC-like_jellyroll"/>
</dbReference>